<dbReference type="EMBL" id="JAMGBD010000002">
    <property type="protein sequence ID" value="MCL6684263.1"/>
    <property type="molecule type" value="Genomic_DNA"/>
</dbReference>
<dbReference type="Proteomes" id="UP001165363">
    <property type="component" value="Unassembled WGS sequence"/>
</dbReference>
<keyword evidence="4" id="KW-0847">Vitamin C</keyword>
<evidence type="ECO:0000313" key="10">
    <source>
        <dbReference type="EMBL" id="MCL6684263.1"/>
    </source>
</evidence>
<dbReference type="SUPFAM" id="SSF81901">
    <property type="entry name" value="HCP-like"/>
    <property type="match status" value="1"/>
</dbReference>
<dbReference type="PROSITE" id="PS51471">
    <property type="entry name" value="FE2OG_OXY"/>
    <property type="match status" value="1"/>
</dbReference>
<comment type="cofactor">
    <cofactor evidence="1">
        <name>L-ascorbate</name>
        <dbReference type="ChEBI" id="CHEBI:38290"/>
    </cofactor>
</comment>
<reference evidence="10" key="1">
    <citation type="submission" date="2022-05" db="EMBL/GenBank/DDBJ databases">
        <authorList>
            <person name="Jo J.-H."/>
            <person name="Im W.-T."/>
        </authorList>
    </citation>
    <scope>NUCLEOTIDE SEQUENCE</scope>
    <source>
        <strain evidence="10">SE158</strain>
    </source>
</reference>
<dbReference type="Gene3D" id="2.60.120.620">
    <property type="entry name" value="q2cbj1_9rhob like domain"/>
    <property type="match status" value="1"/>
</dbReference>
<dbReference type="PANTHER" id="PTHR10869">
    <property type="entry name" value="PROLYL 4-HYDROXYLASE ALPHA SUBUNIT"/>
    <property type="match status" value="1"/>
</dbReference>
<dbReference type="InterPro" id="IPR044862">
    <property type="entry name" value="Pro_4_hyd_alph_FE2OG_OXY"/>
</dbReference>
<evidence type="ECO:0000259" key="9">
    <source>
        <dbReference type="PROSITE" id="PS51471"/>
    </source>
</evidence>
<evidence type="ECO:0000256" key="2">
    <source>
        <dbReference type="ARBA" id="ARBA00022723"/>
    </source>
</evidence>
<evidence type="ECO:0000256" key="8">
    <source>
        <dbReference type="ARBA" id="ARBA00023180"/>
    </source>
</evidence>
<evidence type="ECO:0000256" key="4">
    <source>
        <dbReference type="ARBA" id="ARBA00022896"/>
    </source>
</evidence>
<proteinExistence type="predicted"/>
<comment type="caution">
    <text evidence="10">The sequence shown here is derived from an EMBL/GenBank/DDBJ whole genome shotgun (WGS) entry which is preliminary data.</text>
</comment>
<keyword evidence="2" id="KW-0479">Metal-binding</keyword>
<sequence>MSSQQYLTLNDRLESGDKTAALEMLSLAASGDPDALFKASELSLRGMAGAVDLKAAFDLMRSAAAKGHEEAKRAEAYFTAAGIGTQSNPAKARRMLEHLAGHDRFVAVQLAFLNHVKCGERVRSAPRQLVSSDPHIEVVQGLFSPEECRYIQLVASPWMEPAMIYAADGGHLRDPHRDSDNMVVTPMAEDLVIQAVNHCIANASGTRYAWGEPLHVLRYGPSQQYRPHHDAHAFGPPEKRRVATALIYLNDAYEGGETNFPEVGVTVRGAVGDMLIFHNLTADRMPDPRMTHAGLPVTRGEKWLATRWIRSSNYFG</sequence>
<keyword evidence="8" id="KW-0325">Glycoprotein</keyword>
<dbReference type="PANTHER" id="PTHR10869:SF246">
    <property type="entry name" value="TRANSMEMBRANE PROLYL 4-HYDROXYLASE"/>
    <property type="match status" value="1"/>
</dbReference>
<evidence type="ECO:0000256" key="1">
    <source>
        <dbReference type="ARBA" id="ARBA00001961"/>
    </source>
</evidence>
<keyword evidence="7" id="KW-0408">Iron</keyword>
<keyword evidence="3" id="KW-0256">Endoplasmic reticulum</keyword>
<protein>
    <submittedName>
        <fullName evidence="10">2OG-Fe(II) oxygenase</fullName>
    </submittedName>
</protein>
<organism evidence="10 11">
    <name type="scientific">Sphingomonas alba</name>
    <dbReference type="NCBI Taxonomy" id="2908208"/>
    <lineage>
        <taxon>Bacteria</taxon>
        <taxon>Pseudomonadati</taxon>
        <taxon>Pseudomonadota</taxon>
        <taxon>Alphaproteobacteria</taxon>
        <taxon>Sphingomonadales</taxon>
        <taxon>Sphingomonadaceae</taxon>
        <taxon>Sphingomonas</taxon>
    </lineage>
</organism>
<accession>A0ABT0RNP9</accession>
<keyword evidence="11" id="KW-1185">Reference proteome</keyword>
<name>A0ABT0RNP9_9SPHN</name>
<evidence type="ECO:0000256" key="3">
    <source>
        <dbReference type="ARBA" id="ARBA00022824"/>
    </source>
</evidence>
<dbReference type="InterPro" id="IPR005123">
    <property type="entry name" value="Oxoglu/Fe-dep_dioxygenase_dom"/>
</dbReference>
<dbReference type="RefSeq" id="WP_249849206.1">
    <property type="nucleotide sequence ID" value="NZ_JAMGBD010000002.1"/>
</dbReference>
<keyword evidence="6" id="KW-0560">Oxidoreductase</keyword>
<evidence type="ECO:0000256" key="5">
    <source>
        <dbReference type="ARBA" id="ARBA00022964"/>
    </source>
</evidence>
<keyword evidence="5" id="KW-0223">Dioxygenase</keyword>
<gene>
    <name evidence="10" type="ORF">LZ536_10170</name>
</gene>
<dbReference type="Pfam" id="PF13640">
    <property type="entry name" value="2OG-FeII_Oxy_3"/>
    <property type="match status" value="1"/>
</dbReference>
<evidence type="ECO:0000256" key="6">
    <source>
        <dbReference type="ARBA" id="ARBA00023002"/>
    </source>
</evidence>
<feature type="domain" description="Fe2OG dioxygenase" evidence="9">
    <location>
        <begin position="209"/>
        <end position="311"/>
    </location>
</feature>
<dbReference type="Gene3D" id="1.25.40.10">
    <property type="entry name" value="Tetratricopeptide repeat domain"/>
    <property type="match status" value="1"/>
</dbReference>
<dbReference type="SMART" id="SM00702">
    <property type="entry name" value="P4Hc"/>
    <property type="match status" value="1"/>
</dbReference>
<evidence type="ECO:0000313" key="11">
    <source>
        <dbReference type="Proteomes" id="UP001165363"/>
    </source>
</evidence>
<evidence type="ECO:0000256" key="7">
    <source>
        <dbReference type="ARBA" id="ARBA00023004"/>
    </source>
</evidence>
<dbReference type="InterPro" id="IPR011990">
    <property type="entry name" value="TPR-like_helical_dom_sf"/>
</dbReference>
<dbReference type="InterPro" id="IPR045054">
    <property type="entry name" value="P4HA-like"/>
</dbReference>
<dbReference type="InterPro" id="IPR006620">
    <property type="entry name" value="Pro_4_hyd_alph"/>
</dbReference>